<feature type="binding site" evidence="5">
    <location>
        <position position="64"/>
    </location>
    <ligand>
        <name>Zn(2+)</name>
        <dbReference type="ChEBI" id="CHEBI:29105"/>
    </ligand>
</feature>
<comment type="function">
    <text evidence="5">Transforms N(2)-succinylglutamate into succinate and glutamate.</text>
</comment>
<feature type="domain" description="AstE/AspA barrel-sandwich hybrid" evidence="7">
    <location>
        <begin position="262"/>
        <end position="331"/>
    </location>
</feature>
<evidence type="ECO:0000256" key="3">
    <source>
        <dbReference type="ARBA" id="ARBA00022801"/>
    </source>
</evidence>
<keyword evidence="2 5" id="KW-0479">Metal-binding</keyword>
<feature type="binding site" evidence="5">
    <location>
        <position position="155"/>
    </location>
    <ligand>
        <name>Zn(2+)</name>
        <dbReference type="ChEBI" id="CHEBI:29105"/>
    </ligand>
</feature>
<accession>A0ABW9G2F9</accession>
<comment type="catalytic activity">
    <reaction evidence="5">
        <text>N-succinyl-L-glutamate + H2O = L-glutamate + succinate</text>
        <dbReference type="Rhea" id="RHEA:15169"/>
        <dbReference type="ChEBI" id="CHEBI:15377"/>
        <dbReference type="ChEBI" id="CHEBI:29985"/>
        <dbReference type="ChEBI" id="CHEBI:30031"/>
        <dbReference type="ChEBI" id="CHEBI:58763"/>
        <dbReference type="EC" id="3.5.1.96"/>
    </reaction>
</comment>
<dbReference type="Pfam" id="PF04952">
    <property type="entry name" value="AstE_AspA_hybrid"/>
    <property type="match status" value="1"/>
</dbReference>
<dbReference type="RefSeq" id="WP_408622010.1">
    <property type="nucleotide sequence ID" value="NZ_JBEQCT010000001.1"/>
</dbReference>
<evidence type="ECO:0000259" key="8">
    <source>
        <dbReference type="Pfam" id="PF24827"/>
    </source>
</evidence>
<proteinExistence type="inferred from homology"/>
<keyword evidence="10" id="KW-1185">Reference proteome</keyword>
<dbReference type="PANTHER" id="PTHR15162:SF7">
    <property type="entry name" value="SUCCINYLGLUTAMATE DESUCCINYLASE"/>
    <property type="match status" value="1"/>
</dbReference>
<comment type="cofactor">
    <cofactor evidence="5">
        <name>Zn(2+)</name>
        <dbReference type="ChEBI" id="CHEBI:29105"/>
    </cofactor>
    <text evidence="5">Binds 1 zinc ion per subunit.</text>
</comment>
<dbReference type="NCBIfam" id="NF003706">
    <property type="entry name" value="PRK05324.1"/>
    <property type="match status" value="1"/>
</dbReference>
<evidence type="ECO:0000313" key="9">
    <source>
        <dbReference type="EMBL" id="MFM2483856.1"/>
    </source>
</evidence>
<evidence type="ECO:0000313" key="10">
    <source>
        <dbReference type="Proteomes" id="UP001629953"/>
    </source>
</evidence>
<feature type="active site" evidence="5">
    <location>
        <position position="219"/>
    </location>
</feature>
<feature type="domain" description="Succinylglutamate desuccinylase/Aspartoacylase catalytic" evidence="8">
    <location>
        <begin position="52"/>
        <end position="245"/>
    </location>
</feature>
<keyword evidence="4 5" id="KW-0862">Zinc</keyword>
<dbReference type="InterPro" id="IPR016681">
    <property type="entry name" value="SuccinylGlu_desuccinylase"/>
</dbReference>
<dbReference type="InterPro" id="IPR050178">
    <property type="entry name" value="AspA/AstE_fam"/>
</dbReference>
<reference evidence="9 10" key="1">
    <citation type="journal article" date="2013" name="Int. J. Syst. Evol. Microbiol.">
        <title>Celerinatantimonas yamalensis sp. nov., a cold-adapted diazotrophic bacterium from a cold permafrost brine.</title>
        <authorList>
            <person name="Shcherbakova V."/>
            <person name="Chuvilskaya N."/>
            <person name="Rivkina E."/>
            <person name="Demidov N."/>
            <person name="Uchaeva V."/>
            <person name="Suetin S."/>
            <person name="Suzina N."/>
            <person name="Gilichinsky D."/>
        </authorList>
    </citation>
    <scope>NUCLEOTIDE SEQUENCE [LARGE SCALE GENOMIC DNA]</scope>
    <source>
        <strain evidence="9 10">C7</strain>
    </source>
</reference>
<dbReference type="InterPro" id="IPR007036">
    <property type="entry name" value="Aste_AspA_hybrid_dom"/>
</dbReference>
<evidence type="ECO:0000259" key="7">
    <source>
        <dbReference type="Pfam" id="PF04952"/>
    </source>
</evidence>
<dbReference type="PANTHER" id="PTHR15162">
    <property type="entry name" value="ASPARTOACYLASE"/>
    <property type="match status" value="1"/>
</dbReference>
<dbReference type="Gene3D" id="3.40.630.10">
    <property type="entry name" value="Zn peptidases"/>
    <property type="match status" value="1"/>
</dbReference>
<comment type="caution">
    <text evidence="9">The sequence shown here is derived from an EMBL/GenBank/DDBJ whole genome shotgun (WGS) entry which is preliminary data.</text>
</comment>
<sequence length="343" mass="38998">MLPFSFNYLEYLLTHPNEQPGASTCMPDGSTMRLVGVGVIQVTPAHLHAQHKAIVLSAGIHGNETAPIEWLNTLLNDLLDGHLQICHPLLLIFGHPLAMVAKSRELKFNLNRLFAGAHTQHPEDGEHQRAAQLERWMADFYALWPNAVRLHYDLHTAIRESIHEKFAVAPYIPERAHDLSQLAFLQKCGVDCVLFFHQATTTFSYHSAATHQAFAFTIELGRVHPFGQNDMRRLQLLDQAVRALITTPVIDWGKPDWQRCCWFRVTDVIIRKQANFRLNFPDELSNFTEFYDGDVLAYQDEQMVRVENGPKSVVFPNANVQVGQRAALLVQAMSQDECQQLNQ</sequence>
<comment type="pathway">
    <text evidence="5">Amino-acid degradation; L-arginine degradation via AST pathway; L-glutamate and succinate from L-arginine: step 5/5.</text>
</comment>
<evidence type="ECO:0000256" key="2">
    <source>
        <dbReference type="ARBA" id="ARBA00022723"/>
    </source>
</evidence>
<dbReference type="InterPro" id="IPR055438">
    <property type="entry name" value="AstE_AspA_cat"/>
</dbReference>
<evidence type="ECO:0000256" key="4">
    <source>
        <dbReference type="ARBA" id="ARBA00022833"/>
    </source>
</evidence>
<dbReference type="GO" id="GO:0009017">
    <property type="term" value="F:succinylglutamate desuccinylase activity"/>
    <property type="evidence" value="ECO:0007669"/>
    <property type="project" value="UniProtKB-EC"/>
</dbReference>
<name>A0ABW9G2F9_9GAMM</name>
<protein>
    <recommendedName>
        <fullName evidence="5 6">Succinylglutamate desuccinylase</fullName>
        <ecNumber evidence="5 6">3.5.1.96</ecNumber>
    </recommendedName>
</protein>
<organism evidence="9 10">
    <name type="scientific">Celerinatantimonas yamalensis</name>
    <dbReference type="NCBI Taxonomy" id="559956"/>
    <lineage>
        <taxon>Bacteria</taxon>
        <taxon>Pseudomonadati</taxon>
        <taxon>Pseudomonadota</taxon>
        <taxon>Gammaproteobacteria</taxon>
        <taxon>Celerinatantimonadaceae</taxon>
        <taxon>Celerinatantimonas</taxon>
    </lineage>
</organism>
<comment type="similarity">
    <text evidence="5">Belongs to the AspA/AstE family. Succinylglutamate desuccinylase subfamily.</text>
</comment>
<gene>
    <name evidence="5 9" type="primary">astE</name>
    <name evidence="9" type="ORF">ABUE30_02040</name>
</gene>
<dbReference type="EMBL" id="JBEQCT010000001">
    <property type="protein sequence ID" value="MFM2483856.1"/>
    <property type="molecule type" value="Genomic_DNA"/>
</dbReference>
<dbReference type="HAMAP" id="MF_00767">
    <property type="entry name" value="Arg_catab_AstE"/>
    <property type="match status" value="1"/>
</dbReference>
<keyword evidence="1 5" id="KW-0056">Arginine metabolism</keyword>
<dbReference type="SUPFAM" id="SSF53187">
    <property type="entry name" value="Zn-dependent exopeptidases"/>
    <property type="match status" value="1"/>
</dbReference>
<keyword evidence="3 5" id="KW-0378">Hydrolase</keyword>
<dbReference type="EC" id="3.5.1.96" evidence="5 6"/>
<evidence type="ECO:0000256" key="1">
    <source>
        <dbReference type="ARBA" id="ARBA00022503"/>
    </source>
</evidence>
<evidence type="ECO:0000256" key="5">
    <source>
        <dbReference type="HAMAP-Rule" id="MF_00767"/>
    </source>
</evidence>
<dbReference type="Proteomes" id="UP001629953">
    <property type="component" value="Unassembled WGS sequence"/>
</dbReference>
<dbReference type="Pfam" id="PF24827">
    <property type="entry name" value="AstE_AspA_cat"/>
    <property type="match status" value="1"/>
</dbReference>
<evidence type="ECO:0000256" key="6">
    <source>
        <dbReference type="NCBIfam" id="TIGR03242"/>
    </source>
</evidence>
<feature type="binding site" evidence="5">
    <location>
        <position position="61"/>
    </location>
    <ligand>
        <name>Zn(2+)</name>
        <dbReference type="ChEBI" id="CHEBI:29105"/>
    </ligand>
</feature>
<dbReference type="NCBIfam" id="TIGR03242">
    <property type="entry name" value="arg_catab_astE"/>
    <property type="match status" value="1"/>
</dbReference>